<keyword evidence="2" id="KW-0732">Signal</keyword>
<comment type="caution">
    <text evidence="3">The sequence shown here is derived from an EMBL/GenBank/DDBJ whole genome shotgun (WGS) entry which is preliminary data.</text>
</comment>
<organism evidence="3 4">
    <name type="scientific">Actinacidiphila cocklensis</name>
    <dbReference type="NCBI Taxonomy" id="887465"/>
    <lineage>
        <taxon>Bacteria</taxon>
        <taxon>Bacillati</taxon>
        <taxon>Actinomycetota</taxon>
        <taxon>Actinomycetes</taxon>
        <taxon>Kitasatosporales</taxon>
        <taxon>Streptomycetaceae</taxon>
        <taxon>Actinacidiphila</taxon>
    </lineage>
</organism>
<evidence type="ECO:0000313" key="4">
    <source>
        <dbReference type="Proteomes" id="UP001152519"/>
    </source>
</evidence>
<dbReference type="Proteomes" id="UP001152519">
    <property type="component" value="Unassembled WGS sequence"/>
</dbReference>
<feature type="region of interest" description="Disordered" evidence="1">
    <location>
        <begin position="27"/>
        <end position="49"/>
    </location>
</feature>
<name>A0A9W4EA29_9ACTN</name>
<reference evidence="3" key="1">
    <citation type="submission" date="2021-05" db="EMBL/GenBank/DDBJ databases">
        <authorList>
            <person name="Arsene-Ploetze F."/>
        </authorList>
    </citation>
    <scope>NUCLEOTIDE SEQUENCE</scope>
    <source>
        <strain evidence="3">DSM 42138</strain>
    </source>
</reference>
<evidence type="ECO:0000313" key="3">
    <source>
        <dbReference type="EMBL" id="CAG6396871.1"/>
    </source>
</evidence>
<dbReference type="InterPro" id="IPR006311">
    <property type="entry name" value="TAT_signal"/>
</dbReference>
<gene>
    <name evidence="3" type="ORF">SCOCK_480041</name>
</gene>
<feature type="compositionally biased region" description="Low complexity" evidence="1">
    <location>
        <begin position="27"/>
        <end position="45"/>
    </location>
</feature>
<evidence type="ECO:0000256" key="2">
    <source>
        <dbReference type="SAM" id="SignalP"/>
    </source>
</evidence>
<protein>
    <submittedName>
        <fullName evidence="3">Uncharacterized protein</fullName>
    </submittedName>
</protein>
<dbReference type="EMBL" id="CAJSLV010000079">
    <property type="protein sequence ID" value="CAG6396871.1"/>
    <property type="molecule type" value="Genomic_DNA"/>
</dbReference>
<accession>A0A9W4EA29</accession>
<sequence>MPTTRTAIAVTAAAAALLAAAGTAAADTTAPTPSASAPAAGKAPTGDGARALCKRLPSVDAHIDRALARLNGPVTERGSIARLQKRIDNADAKGDTAVSTFLKDRLAFRQSLLPSLNKRSTDLDAVRTWCGTQHFPAKVAKSAKGSGK</sequence>
<dbReference type="AlphaFoldDB" id="A0A9W4EA29"/>
<feature type="signal peptide" evidence="2">
    <location>
        <begin position="1"/>
        <end position="26"/>
    </location>
</feature>
<evidence type="ECO:0000256" key="1">
    <source>
        <dbReference type="SAM" id="MobiDB-lite"/>
    </source>
</evidence>
<dbReference type="RefSeq" id="WP_251496008.1">
    <property type="nucleotide sequence ID" value="NZ_CAJSLV010000079.1"/>
</dbReference>
<proteinExistence type="predicted"/>
<dbReference type="PROSITE" id="PS51318">
    <property type="entry name" value="TAT"/>
    <property type="match status" value="1"/>
</dbReference>
<feature type="chain" id="PRO_5040946094" evidence="2">
    <location>
        <begin position="27"/>
        <end position="148"/>
    </location>
</feature>
<keyword evidence="4" id="KW-1185">Reference proteome</keyword>